<keyword evidence="2" id="KW-1185">Reference proteome</keyword>
<evidence type="ECO:0000313" key="2">
    <source>
        <dbReference type="Proteomes" id="UP000277580"/>
    </source>
</evidence>
<organism evidence="1 2">
    <name type="scientific">Morchella conica CCBAS932</name>
    <dbReference type="NCBI Taxonomy" id="1392247"/>
    <lineage>
        <taxon>Eukaryota</taxon>
        <taxon>Fungi</taxon>
        <taxon>Dikarya</taxon>
        <taxon>Ascomycota</taxon>
        <taxon>Pezizomycotina</taxon>
        <taxon>Pezizomycetes</taxon>
        <taxon>Pezizales</taxon>
        <taxon>Morchellaceae</taxon>
        <taxon>Morchella</taxon>
    </lineage>
</organism>
<dbReference type="Proteomes" id="UP000277580">
    <property type="component" value="Unassembled WGS sequence"/>
</dbReference>
<dbReference type="AlphaFoldDB" id="A0A3N4L711"/>
<proteinExistence type="predicted"/>
<evidence type="ECO:0000313" key="1">
    <source>
        <dbReference type="EMBL" id="RPB17269.1"/>
    </source>
</evidence>
<name>A0A3N4L711_9PEZI</name>
<dbReference type="EMBL" id="ML119106">
    <property type="protein sequence ID" value="RPB17269.1"/>
    <property type="molecule type" value="Genomic_DNA"/>
</dbReference>
<dbReference type="InParanoid" id="A0A3N4L711"/>
<protein>
    <submittedName>
        <fullName evidence="1">Uncharacterized protein</fullName>
    </submittedName>
</protein>
<accession>A0A3N4L711</accession>
<sequence length="180" mass="20192">MVLLDSYRYQITHPSEFAAHAPHAGTGDVHVMGIQLAFDKTEEPDRFCNPELLILVVGSARYSTQLPIDTEWMKLTHARGELAGMTVMFQLFDLYSIQSGGEKPMEKLLPESRTPGRSNRNSFVIPSQQQFISLMGRKISAGQTLIGYVYHLGIRNLSVPLQPWSHHRSSLGQSFWASSC</sequence>
<gene>
    <name evidence="1" type="ORF">P167DRAFT_541339</name>
</gene>
<reference evidence="1 2" key="1">
    <citation type="journal article" date="2018" name="Nat. Ecol. Evol.">
        <title>Pezizomycetes genomes reveal the molecular basis of ectomycorrhizal truffle lifestyle.</title>
        <authorList>
            <person name="Murat C."/>
            <person name="Payen T."/>
            <person name="Noel B."/>
            <person name="Kuo A."/>
            <person name="Morin E."/>
            <person name="Chen J."/>
            <person name="Kohler A."/>
            <person name="Krizsan K."/>
            <person name="Balestrini R."/>
            <person name="Da Silva C."/>
            <person name="Montanini B."/>
            <person name="Hainaut M."/>
            <person name="Levati E."/>
            <person name="Barry K.W."/>
            <person name="Belfiori B."/>
            <person name="Cichocki N."/>
            <person name="Clum A."/>
            <person name="Dockter R.B."/>
            <person name="Fauchery L."/>
            <person name="Guy J."/>
            <person name="Iotti M."/>
            <person name="Le Tacon F."/>
            <person name="Lindquist E.A."/>
            <person name="Lipzen A."/>
            <person name="Malagnac F."/>
            <person name="Mello A."/>
            <person name="Molinier V."/>
            <person name="Miyauchi S."/>
            <person name="Poulain J."/>
            <person name="Riccioni C."/>
            <person name="Rubini A."/>
            <person name="Sitrit Y."/>
            <person name="Splivallo R."/>
            <person name="Traeger S."/>
            <person name="Wang M."/>
            <person name="Zifcakova L."/>
            <person name="Wipf D."/>
            <person name="Zambonelli A."/>
            <person name="Paolocci F."/>
            <person name="Nowrousian M."/>
            <person name="Ottonello S."/>
            <person name="Baldrian P."/>
            <person name="Spatafora J.W."/>
            <person name="Henrissat B."/>
            <person name="Nagy L.G."/>
            <person name="Aury J.M."/>
            <person name="Wincker P."/>
            <person name="Grigoriev I.V."/>
            <person name="Bonfante P."/>
            <person name="Martin F.M."/>
        </authorList>
    </citation>
    <scope>NUCLEOTIDE SEQUENCE [LARGE SCALE GENOMIC DNA]</scope>
    <source>
        <strain evidence="1 2">CCBAS932</strain>
    </source>
</reference>